<dbReference type="FunFam" id="3.30.40.10:FF:000084">
    <property type="entry name" value="Zinc finger, FYVE domain-containing 9b"/>
    <property type="match status" value="1"/>
</dbReference>
<dbReference type="Pfam" id="PF11409">
    <property type="entry name" value="SARA"/>
    <property type="match status" value="1"/>
</dbReference>
<dbReference type="GO" id="GO:0008270">
    <property type="term" value="F:zinc ion binding"/>
    <property type="evidence" value="ECO:0007669"/>
    <property type="project" value="UniProtKB-KW"/>
</dbReference>
<reference evidence="7" key="1">
    <citation type="submission" date="2022-01" db="EMBL/GenBank/DDBJ databases">
        <authorList>
            <person name="King R."/>
        </authorList>
    </citation>
    <scope>NUCLEOTIDE SEQUENCE</scope>
</reference>
<dbReference type="InterPro" id="IPR022557">
    <property type="entry name" value="SARA-like_C"/>
</dbReference>
<accession>A0A9N9S319</accession>
<dbReference type="SUPFAM" id="SSF57903">
    <property type="entry name" value="FYVE/PHD zinc finger"/>
    <property type="match status" value="1"/>
</dbReference>
<dbReference type="SMART" id="SM01421">
    <property type="entry name" value="DUF3480"/>
    <property type="match status" value="1"/>
</dbReference>
<reference evidence="7" key="2">
    <citation type="submission" date="2022-10" db="EMBL/GenBank/DDBJ databases">
        <authorList>
            <consortium name="ENA_rothamsted_submissions"/>
            <consortium name="culmorum"/>
            <person name="King R."/>
        </authorList>
    </citation>
    <scope>NUCLEOTIDE SEQUENCE</scope>
</reference>
<dbReference type="InterPro" id="IPR037145">
    <property type="entry name" value="SARA_Smad-bd_sf"/>
</dbReference>
<dbReference type="Gene3D" id="4.10.720.10">
    <property type="entry name" value="Smad anchor for receptor activation, Smad-binding domain"/>
    <property type="match status" value="1"/>
</dbReference>
<evidence type="ECO:0000256" key="1">
    <source>
        <dbReference type="ARBA" id="ARBA00022723"/>
    </source>
</evidence>
<dbReference type="Gene3D" id="3.30.500.40">
    <property type="match status" value="1"/>
</dbReference>
<dbReference type="GO" id="GO:0031901">
    <property type="term" value="C:early endosome membrane"/>
    <property type="evidence" value="ECO:0007669"/>
    <property type="project" value="TreeGrafter"/>
</dbReference>
<evidence type="ECO:0000256" key="3">
    <source>
        <dbReference type="ARBA" id="ARBA00022833"/>
    </source>
</evidence>
<dbReference type="InterPro" id="IPR013083">
    <property type="entry name" value="Znf_RING/FYVE/PHD"/>
</dbReference>
<name>A0A9N9S319_9DIPT</name>
<dbReference type="AlphaFoldDB" id="A0A9N9S319"/>
<evidence type="ECO:0000313" key="7">
    <source>
        <dbReference type="EMBL" id="CAG9807295.1"/>
    </source>
</evidence>
<dbReference type="PROSITE" id="PS50178">
    <property type="entry name" value="ZF_FYVE"/>
    <property type="match status" value="1"/>
</dbReference>
<keyword evidence="8" id="KW-1185">Reference proteome</keyword>
<evidence type="ECO:0000256" key="4">
    <source>
        <dbReference type="PROSITE-ProRule" id="PRU00091"/>
    </source>
</evidence>
<dbReference type="SMART" id="SM00064">
    <property type="entry name" value="FYVE"/>
    <property type="match status" value="1"/>
</dbReference>
<dbReference type="InterPro" id="IPR000306">
    <property type="entry name" value="Znf_FYVE"/>
</dbReference>
<dbReference type="Pfam" id="PF01363">
    <property type="entry name" value="FYVE"/>
    <property type="match status" value="1"/>
</dbReference>
<dbReference type="PANTHER" id="PTHR46319:SF3">
    <property type="entry name" value="ZINC FINGER FYVE DOMAIN-CONTAINING PROTEIN"/>
    <property type="match status" value="1"/>
</dbReference>
<feature type="domain" description="FYVE-type" evidence="6">
    <location>
        <begin position="464"/>
        <end position="522"/>
    </location>
</feature>
<dbReference type="PANTHER" id="PTHR46319">
    <property type="entry name" value="ZINC FINGER FYVE DOMAIN-CONTAINING PROTEIN"/>
    <property type="match status" value="1"/>
</dbReference>
<evidence type="ECO:0000256" key="2">
    <source>
        <dbReference type="ARBA" id="ARBA00022771"/>
    </source>
</evidence>
<proteinExistence type="predicted"/>
<dbReference type="InterPro" id="IPR024608">
    <property type="entry name" value="SARA-like_SBD"/>
</dbReference>
<dbReference type="EMBL" id="OU895879">
    <property type="protein sequence ID" value="CAG9807295.1"/>
    <property type="molecule type" value="Genomic_DNA"/>
</dbReference>
<feature type="compositionally biased region" description="Basic and acidic residues" evidence="5">
    <location>
        <begin position="382"/>
        <end position="391"/>
    </location>
</feature>
<keyword evidence="2 4" id="KW-0863">Zinc-finger</keyword>
<dbReference type="GO" id="GO:0016197">
    <property type="term" value="P:endosomal transport"/>
    <property type="evidence" value="ECO:0007669"/>
    <property type="project" value="TreeGrafter"/>
</dbReference>
<dbReference type="SMART" id="SM01422">
    <property type="entry name" value="SARA"/>
    <property type="match status" value="1"/>
</dbReference>
<evidence type="ECO:0000313" key="8">
    <source>
        <dbReference type="Proteomes" id="UP001153620"/>
    </source>
</evidence>
<organism evidence="7 8">
    <name type="scientific">Chironomus riparius</name>
    <dbReference type="NCBI Taxonomy" id="315576"/>
    <lineage>
        <taxon>Eukaryota</taxon>
        <taxon>Metazoa</taxon>
        <taxon>Ecdysozoa</taxon>
        <taxon>Arthropoda</taxon>
        <taxon>Hexapoda</taxon>
        <taxon>Insecta</taxon>
        <taxon>Pterygota</taxon>
        <taxon>Neoptera</taxon>
        <taxon>Endopterygota</taxon>
        <taxon>Diptera</taxon>
        <taxon>Nematocera</taxon>
        <taxon>Chironomoidea</taxon>
        <taxon>Chironomidae</taxon>
        <taxon>Chironominae</taxon>
        <taxon>Chironomus</taxon>
    </lineage>
</organism>
<protein>
    <recommendedName>
        <fullName evidence="6">FYVE-type domain-containing protein</fullName>
    </recommendedName>
</protein>
<feature type="region of interest" description="Disordered" evidence="5">
    <location>
        <begin position="362"/>
        <end position="454"/>
    </location>
</feature>
<dbReference type="OrthoDB" id="5872154at2759"/>
<dbReference type="InterPro" id="IPR011011">
    <property type="entry name" value="Znf_FYVE_PHD"/>
</dbReference>
<dbReference type="CDD" id="cd15729">
    <property type="entry name" value="FYVE_endofin"/>
    <property type="match status" value="1"/>
</dbReference>
<dbReference type="Pfam" id="PF11979">
    <property type="entry name" value="SARA_C"/>
    <property type="match status" value="1"/>
</dbReference>
<dbReference type="Proteomes" id="UP001153620">
    <property type="component" value="Chromosome 3"/>
</dbReference>
<keyword evidence="3" id="KW-0862">Zinc</keyword>
<dbReference type="Gene3D" id="3.30.1360.220">
    <property type="entry name" value="Domain of unknown function (DUF3480), N-terminal subdomain"/>
    <property type="match status" value="2"/>
</dbReference>
<feature type="compositionally biased region" description="Low complexity" evidence="5">
    <location>
        <begin position="154"/>
        <end position="171"/>
    </location>
</feature>
<sequence>MGDNKQLYIFDIDSALDRLENEENENQETFPIINTETQSQIQNNEITKQQQQQKHNQDCVLQQESEKEENGNVSTLKNTSTIIYEDLSIDNKELSESTLLSLKNESKTEDEETSTAKYQINDEMESRSFNLLENYQSISVDDKITATSSIILTSSSATDTTSSSSINSNEIQSEDDEIRKSDQIPLNVSQFDIDESSKRLISEEGEPDQPVTSDLTLTKTVDLTEYDPEPEELEIDKPEEVKNIIDNEVNIVHEPVVQEKVVEEPIDIKEMSHNFESTMDDISDAELESLEQELDDLLAASLIDGSLEKIQEEEVVVKLAETVEKTLEIVEKNSPEITEEVDKPTEIIEIQEEIKEVEIEAIETDEGAKSSEVIEPTSDPQETIKTEHQDSEISEAQEAVEPIPKEESNEVDPVLSTSSTDESASIQCLPSQSNEDFSINESNSTGSLTSQPDLGKVPPYWIPDNMTNQCMQCDQKFSLIKRRHHCRACGLLLCSACCNEKFFLDYLQAEGRICSPCHEILVKSKLNQQSQPKHPNPANPSEYCSTLPVHQQIEETSPLTVMVPKNGVLKRPTANPIKSAERKSVMFSDGIRPGTDLDETFGTTTSRTSYEKPKLKFNEKNNSYIPELENELPPILLKESEYKYVDNNLLLLQRLRQEELKFVITKNFYVTVKIVTLICCTNKTVINISTSGLLAVRQDEIMILLELNDDMKSLPKEVFLHLNEIYSKADKSNVIIKEYGYSQAISNNFLGAFGGFLYIRPTFQCLQSLTIPESPYLIGLLVHKWEVPWMRLFPLRLILRLGALYRYYPTPILSNVNREPVFAEIGNTIMNFLVDFRNFSYTIEITKGLNIHMEEKKTSVFIPRNRFDQIMKVLNNSTDHLLAFGADFSRLADGHLVCIQNIDAGSSESLSYSTQAINIQGQSRIRTGASFLILNGALKQSSGLKGKCSIVEDGLMIQIFSTKMQSIRDALKNMKNIEIPCGPIDDDQKEVEEIVSIEWVDDDLSFNLGVSSPIDDLSFEGKESIRTRLDITSTSHTKVLRWCEVFLLESDDAPVTDDHLNYSKLSEPIAKACGNALLPFLDLMAVNQLRRIGIRVTLGENIKYLAGSNKLLFSPIYMNALDNELISVIHRQASNLSRDSNITMELIFYILNK</sequence>
<feature type="region of interest" description="Disordered" evidence="5">
    <location>
        <begin position="154"/>
        <end position="182"/>
    </location>
</feature>
<evidence type="ECO:0000259" key="6">
    <source>
        <dbReference type="PROSITE" id="PS50178"/>
    </source>
</evidence>
<gene>
    <name evidence="7" type="ORF">CHIRRI_LOCUS10144</name>
</gene>
<evidence type="ECO:0000256" key="5">
    <source>
        <dbReference type="SAM" id="MobiDB-lite"/>
    </source>
</evidence>
<dbReference type="Gene3D" id="3.30.40.10">
    <property type="entry name" value="Zinc/RING finger domain, C3HC4 (zinc finger)"/>
    <property type="match status" value="1"/>
</dbReference>
<feature type="compositionally biased region" description="Polar residues" evidence="5">
    <location>
        <begin position="415"/>
        <end position="452"/>
    </location>
</feature>
<dbReference type="InterPro" id="IPR017455">
    <property type="entry name" value="Znf_FYVE-rel"/>
</dbReference>
<keyword evidence="1" id="KW-0479">Metal-binding</keyword>